<dbReference type="GO" id="GO:0003700">
    <property type="term" value="F:DNA-binding transcription factor activity"/>
    <property type="evidence" value="ECO:0007669"/>
    <property type="project" value="UniProtKB-UniRule"/>
</dbReference>
<evidence type="ECO:0008006" key="13">
    <source>
        <dbReference type="Google" id="ProtNLM"/>
    </source>
</evidence>
<evidence type="ECO:0000256" key="4">
    <source>
        <dbReference type="ARBA" id="ARBA00022989"/>
    </source>
</evidence>
<evidence type="ECO:0000256" key="3">
    <source>
        <dbReference type="ARBA" id="ARBA00022692"/>
    </source>
</evidence>
<evidence type="ECO:0000313" key="11">
    <source>
        <dbReference type="EMBL" id="RLV97284.1"/>
    </source>
</evidence>
<keyword evidence="5 7" id="KW-0238">DNA-binding</keyword>
<dbReference type="SUPFAM" id="SSF49417">
    <property type="entry name" value="p53-like transcription factors"/>
    <property type="match status" value="1"/>
</dbReference>
<dbReference type="PROSITE" id="PS51688">
    <property type="entry name" value="ICA"/>
    <property type="match status" value="1"/>
</dbReference>
<name>A0A3L8S4W3_CHLGU</name>
<dbReference type="Pfam" id="PF05224">
    <property type="entry name" value="NDT80_PhoG"/>
    <property type="match status" value="1"/>
</dbReference>
<dbReference type="InterPro" id="IPR051577">
    <property type="entry name" value="MRF-like"/>
</dbReference>
<feature type="region of interest" description="Disordered" evidence="8">
    <location>
        <begin position="769"/>
        <end position="792"/>
    </location>
</feature>
<feature type="region of interest" description="Disordered" evidence="8">
    <location>
        <begin position="1"/>
        <end position="22"/>
    </location>
</feature>
<dbReference type="CDD" id="cd10144">
    <property type="entry name" value="Peptidase_S74_CIMCD"/>
    <property type="match status" value="1"/>
</dbReference>
<sequence>MEQRRGRKVGSHDINGALEPSNIDTSILEEYISKEDSPEICFPEIPAPGSYTHPQPSSSAGIPAPPASSISSVSNPSPSAPLHLPPAGSQLPIRHGPLLANPCGAAYGAHLNCNNNNGMVMPKGFLGGHCLNNVVSPIKSEPKASYAPGTLPDSPPDSGSEAYSPQQVNDPHLLRTMTPENICHMTPPSRLEHPLPPPPPPPPPHLQGPPPPPPPPPHPLQPQHNSHFPGLQRDMFLKAEPLMPPYSVGPGMAPAELHHAQQSQMLHQLLQQHGADLPVHPAKKRKHSESPPNTLNAQMLNGLIKQEPGMGSVPLNPDRVQTPPWHQPGALSPGLIQDNDSLNGSYLDPNFQSIKWQPHQQNKWATLYDANYKELRRLRVPEEEPLPGDRYVKTPEGLKPLECFYLKLHGVKLEALNQSINIEQSQSDRSKRPFNPVTVNLPPEQVTKVTVGRLHFSETTANNMRKKGKPNPDQRYFMLVVALQAHAQNQNYTLAAHISERIIVRASNPGQFESDSDVLWQRAQLPDTVFHHGRVGINTDRPDEALVVHGNVKVMGSLMHPSDVRVKEDIQEVDTTEQLKRISRMRLVHYNYKPEFAATVGIDSTSETGVIAQEVKEILPEAVKDTGDLVFSNGKTLENFLVVNKERIFMENVGAVKELCKLTDNLETRIDELERWSHKLAKLKRLDSMKSTVSSGAFSQTGSQFSRAGSSPSVVPEQACISQRFLQGTIIALVIIMAFSVVSMSTLYVLSLRSEEDLVDIDGSSQNIDKTQTVQSTAASNGASSRTPPEHVPGDTHGVVLGIPGHSVLACFSPPCFSTCCSISPTDISSTVPSETSPAHATNRTDQSQPSLLPVTNIKAKSRGITGKSTSYTKWPKTPDRSQSFSSPNASPSSPFSHIQGKSKYISNLSLSRSNSRQQRSLWQPVSERPRTEQPSTDGPIPVLQSIRILEINLAIHPQYCAAANACRTGNFSYRIPVSQQTAVNTNLTLEMNSSSTVSISLCALVSSDPCQDADTMHHWPLVMLSFREFSYHFRVAQPGRADCGTSLEQLGHLFTDYYFQFYWLCDTSALCSETGGELVPLGASRIPCSAGPQPHLIPVSCGSSGAGMVMAGDTEAQDREDLKATTSPVVAPGGTLHQFPASHTPLLPLWGCLYPPSLPLPTLDLEASHQTERGQLCHISEECSFHGQEPYPGAPRCPTSVLHNTGIASTLEPFPRAKRWSLAWKGWLCLDLLEVLHWSCCSLCLAQGHFPQTSQRLPDLPMDTFL</sequence>
<dbReference type="EMBL" id="QUSF01000061">
    <property type="protein sequence ID" value="RLV97284.1"/>
    <property type="molecule type" value="Genomic_DNA"/>
</dbReference>
<evidence type="ECO:0000256" key="6">
    <source>
        <dbReference type="ARBA" id="ARBA00023136"/>
    </source>
</evidence>
<feature type="region of interest" description="Disordered" evidence="8">
    <location>
        <begin position="828"/>
        <end position="940"/>
    </location>
</feature>
<accession>A0A3L8S4W3</accession>
<dbReference type="InterPro" id="IPR030392">
    <property type="entry name" value="S74_ICA"/>
</dbReference>
<feature type="compositionally biased region" description="Polar residues" evidence="8">
    <location>
        <begin position="828"/>
        <end position="851"/>
    </location>
</feature>
<feature type="DNA-binding region" description="NDT80" evidence="7">
    <location>
        <begin position="279"/>
        <end position="516"/>
    </location>
</feature>
<organism evidence="11 12">
    <name type="scientific">Chloebia gouldiae</name>
    <name type="common">Gouldian finch</name>
    <name type="synonym">Erythrura gouldiae</name>
    <dbReference type="NCBI Taxonomy" id="44316"/>
    <lineage>
        <taxon>Eukaryota</taxon>
        <taxon>Metazoa</taxon>
        <taxon>Chordata</taxon>
        <taxon>Craniata</taxon>
        <taxon>Vertebrata</taxon>
        <taxon>Euteleostomi</taxon>
        <taxon>Archelosauria</taxon>
        <taxon>Archosauria</taxon>
        <taxon>Dinosauria</taxon>
        <taxon>Saurischia</taxon>
        <taxon>Theropoda</taxon>
        <taxon>Coelurosauria</taxon>
        <taxon>Aves</taxon>
        <taxon>Neognathae</taxon>
        <taxon>Neoaves</taxon>
        <taxon>Telluraves</taxon>
        <taxon>Australaves</taxon>
        <taxon>Passeriformes</taxon>
        <taxon>Passeroidea</taxon>
        <taxon>Passeridae</taxon>
        <taxon>Chloebia</taxon>
    </lineage>
</organism>
<comment type="subcellular location">
    <subcellularLocation>
        <location evidence="1">Membrane</location>
        <topology evidence="1">Single-pass membrane protein</topology>
    </subcellularLocation>
</comment>
<dbReference type="Pfam" id="PF13884">
    <property type="entry name" value="Peptidase_S74"/>
    <property type="match status" value="1"/>
</dbReference>
<keyword evidence="12" id="KW-1185">Reference proteome</keyword>
<protein>
    <recommendedName>
        <fullName evidence="13">Myelin regulatory factor</fullName>
    </recommendedName>
</protein>
<feature type="domain" description="Peptidase S74" evidence="10">
    <location>
        <begin position="562"/>
        <end position="670"/>
    </location>
</feature>
<evidence type="ECO:0000256" key="7">
    <source>
        <dbReference type="PROSITE-ProRule" id="PRU00850"/>
    </source>
</evidence>
<evidence type="ECO:0000256" key="5">
    <source>
        <dbReference type="ARBA" id="ARBA00023125"/>
    </source>
</evidence>
<evidence type="ECO:0000259" key="9">
    <source>
        <dbReference type="PROSITE" id="PS51517"/>
    </source>
</evidence>
<dbReference type="PROSITE" id="PS51517">
    <property type="entry name" value="NDT80"/>
    <property type="match status" value="1"/>
</dbReference>
<comment type="similarity">
    <text evidence="2">Belongs to the MRF family.</text>
</comment>
<dbReference type="InterPro" id="IPR037141">
    <property type="entry name" value="NDT80_DNA-bd_dom_sf"/>
</dbReference>
<dbReference type="PANTHER" id="PTHR13029">
    <property type="match status" value="1"/>
</dbReference>
<dbReference type="PANTHER" id="PTHR13029:SF16">
    <property type="entry name" value="MYELIN REGULATORY FACTOR"/>
    <property type="match status" value="1"/>
</dbReference>
<feature type="compositionally biased region" description="Low complexity" evidence="8">
    <location>
        <begin position="907"/>
        <end position="922"/>
    </location>
</feature>
<dbReference type="InterPro" id="IPR008967">
    <property type="entry name" value="p53-like_TF_DNA-bd_sf"/>
</dbReference>
<proteinExistence type="inferred from homology"/>
<feature type="domain" description="NDT80" evidence="9">
    <location>
        <begin position="279"/>
        <end position="516"/>
    </location>
</feature>
<dbReference type="InterPro" id="IPR025719">
    <property type="entry name" value="MYRF_C2"/>
</dbReference>
<dbReference type="InterPro" id="IPR024061">
    <property type="entry name" value="NDT80_DNA-bd_dom"/>
</dbReference>
<dbReference type="Gene3D" id="2.60.40.1390">
    <property type="entry name" value="NDT80 DNA-binding domain"/>
    <property type="match status" value="1"/>
</dbReference>
<feature type="region of interest" description="Disordered" evidence="8">
    <location>
        <begin position="39"/>
        <end position="88"/>
    </location>
</feature>
<dbReference type="Proteomes" id="UP000276834">
    <property type="component" value="Unassembled WGS sequence"/>
</dbReference>
<dbReference type="GO" id="GO:0045893">
    <property type="term" value="P:positive regulation of DNA-templated transcription"/>
    <property type="evidence" value="ECO:0007669"/>
    <property type="project" value="TreeGrafter"/>
</dbReference>
<keyword evidence="4" id="KW-1133">Transmembrane helix</keyword>
<feature type="region of interest" description="Disordered" evidence="8">
    <location>
        <begin position="143"/>
        <end position="229"/>
    </location>
</feature>
<dbReference type="GO" id="GO:0016540">
    <property type="term" value="P:protein autoprocessing"/>
    <property type="evidence" value="ECO:0007669"/>
    <property type="project" value="InterPro"/>
</dbReference>
<feature type="compositionally biased region" description="Pro residues" evidence="8">
    <location>
        <begin position="194"/>
        <end position="220"/>
    </location>
</feature>
<dbReference type="InterPro" id="IPR026932">
    <property type="entry name" value="MYRF_ICA"/>
</dbReference>
<evidence type="ECO:0000256" key="1">
    <source>
        <dbReference type="ARBA" id="ARBA00004167"/>
    </source>
</evidence>
<evidence type="ECO:0000313" key="12">
    <source>
        <dbReference type="Proteomes" id="UP000276834"/>
    </source>
</evidence>
<dbReference type="AlphaFoldDB" id="A0A3L8S4W3"/>
<dbReference type="GO" id="GO:0005634">
    <property type="term" value="C:nucleus"/>
    <property type="evidence" value="ECO:0007669"/>
    <property type="project" value="TreeGrafter"/>
</dbReference>
<dbReference type="Pfam" id="PF13888">
    <property type="entry name" value="MRF_C2"/>
    <property type="match status" value="1"/>
</dbReference>
<comment type="caution">
    <text evidence="11">The sequence shown here is derived from an EMBL/GenBank/DDBJ whole genome shotgun (WGS) entry which is preliminary data.</text>
</comment>
<feature type="compositionally biased region" description="Low complexity" evidence="8">
    <location>
        <begin position="882"/>
        <end position="897"/>
    </location>
</feature>
<gene>
    <name evidence="11" type="ORF">DV515_00012023</name>
</gene>
<keyword evidence="3" id="KW-0812">Transmembrane</keyword>
<dbReference type="OrthoDB" id="27041at2759"/>
<evidence type="ECO:0000256" key="8">
    <source>
        <dbReference type="SAM" id="MobiDB-lite"/>
    </source>
</evidence>
<feature type="compositionally biased region" description="Low complexity" evidence="8">
    <location>
        <begin position="54"/>
        <end position="87"/>
    </location>
</feature>
<dbReference type="GO" id="GO:0043565">
    <property type="term" value="F:sequence-specific DNA binding"/>
    <property type="evidence" value="ECO:0007669"/>
    <property type="project" value="TreeGrafter"/>
</dbReference>
<reference evidence="11 12" key="1">
    <citation type="journal article" date="2018" name="Proc. R. Soc. B">
        <title>A non-coding region near Follistatin controls head colour polymorphism in the Gouldian finch.</title>
        <authorList>
            <person name="Toomey M.B."/>
            <person name="Marques C.I."/>
            <person name="Andrade P."/>
            <person name="Araujo P.M."/>
            <person name="Sabatino S."/>
            <person name="Gazda M.A."/>
            <person name="Afonso S."/>
            <person name="Lopes R.J."/>
            <person name="Corbo J.C."/>
            <person name="Carneiro M."/>
        </authorList>
    </citation>
    <scope>NUCLEOTIDE SEQUENCE [LARGE SCALE GENOMIC DNA]</scope>
    <source>
        <strain evidence="11">Red01</strain>
        <tissue evidence="11">Muscle</tissue>
    </source>
</reference>
<dbReference type="GO" id="GO:0032286">
    <property type="term" value="P:central nervous system myelin maintenance"/>
    <property type="evidence" value="ECO:0007669"/>
    <property type="project" value="TreeGrafter"/>
</dbReference>
<feature type="compositionally biased region" description="Polar residues" evidence="8">
    <location>
        <begin position="769"/>
        <end position="787"/>
    </location>
</feature>
<dbReference type="FunFam" id="2.60.40.1390:FF:000008">
    <property type="entry name" value="Myelin regulatory factor"/>
    <property type="match status" value="1"/>
</dbReference>
<evidence type="ECO:0000256" key="2">
    <source>
        <dbReference type="ARBA" id="ARBA00008221"/>
    </source>
</evidence>
<dbReference type="GO" id="GO:0005789">
    <property type="term" value="C:endoplasmic reticulum membrane"/>
    <property type="evidence" value="ECO:0007669"/>
    <property type="project" value="TreeGrafter"/>
</dbReference>
<evidence type="ECO:0000259" key="10">
    <source>
        <dbReference type="PROSITE" id="PS51688"/>
    </source>
</evidence>
<dbReference type="Pfam" id="PF13887">
    <property type="entry name" value="MYRF_ICA"/>
    <property type="match status" value="1"/>
</dbReference>
<keyword evidence="6" id="KW-0472">Membrane</keyword>